<gene>
    <name evidence="2" type="ORF">B0T46_22005</name>
</gene>
<organism evidence="2 3">
    <name type="scientific">Nocardia donostiensis</name>
    <dbReference type="NCBI Taxonomy" id="1538463"/>
    <lineage>
        <taxon>Bacteria</taxon>
        <taxon>Bacillati</taxon>
        <taxon>Actinomycetota</taxon>
        <taxon>Actinomycetes</taxon>
        <taxon>Mycobacteriales</taxon>
        <taxon>Nocardiaceae</taxon>
        <taxon>Nocardia</taxon>
    </lineage>
</organism>
<evidence type="ECO:0000313" key="2">
    <source>
        <dbReference type="EMBL" id="ONM46596.1"/>
    </source>
</evidence>
<feature type="compositionally biased region" description="Basic and acidic residues" evidence="1">
    <location>
        <begin position="222"/>
        <end position="236"/>
    </location>
</feature>
<dbReference type="Proteomes" id="UP000188836">
    <property type="component" value="Unassembled WGS sequence"/>
</dbReference>
<feature type="compositionally biased region" description="Pro residues" evidence="1">
    <location>
        <begin position="240"/>
        <end position="251"/>
    </location>
</feature>
<dbReference type="RefSeq" id="WP_077120466.1">
    <property type="nucleotide sequence ID" value="NZ_LOKT01000024.1"/>
</dbReference>
<accession>A0A1V2TAQ7</accession>
<dbReference type="EMBL" id="MUMY01000022">
    <property type="protein sequence ID" value="ONM46596.1"/>
    <property type="molecule type" value="Genomic_DNA"/>
</dbReference>
<evidence type="ECO:0000256" key="1">
    <source>
        <dbReference type="SAM" id="MobiDB-lite"/>
    </source>
</evidence>
<protein>
    <submittedName>
        <fullName evidence="2">Uncharacterized protein</fullName>
    </submittedName>
</protein>
<keyword evidence="3" id="KW-1185">Reference proteome</keyword>
<dbReference type="AlphaFoldDB" id="A0A1V2TAQ7"/>
<dbReference type="OrthoDB" id="4557096at2"/>
<sequence>MTLSAAAAGILLSVGGDSLNEVSTEEYLSGLGPTVDEYIALSPFLREEVAKLRADGWFIAYTPLEGNMNGLTHWEQKKILISDNLKGNPEKIMAVLAHEVGHAYPGKYMGDIDPPVDSESYAHWLERSLPELFQREVEAEFVQAQVRHEIIENGGPDIGAPHELITSLYERQFSGFTRDQARDFVAEASHLWEDWLPFYEQHLRSYWDENFTGSHGPSKEISSLKELEEQVAKENTELPEYPPVPYLPGPR</sequence>
<name>A0A1V2TAQ7_9NOCA</name>
<proteinExistence type="predicted"/>
<comment type="caution">
    <text evidence="2">The sequence shown here is derived from an EMBL/GenBank/DDBJ whole genome shotgun (WGS) entry which is preliminary data.</text>
</comment>
<feature type="region of interest" description="Disordered" evidence="1">
    <location>
        <begin position="216"/>
        <end position="251"/>
    </location>
</feature>
<reference evidence="2 3" key="1">
    <citation type="journal article" date="2016" name="Antonie Van Leeuwenhoek">
        <title>Nocardia donostiensis sp. nov., isolated from human respiratory specimens.</title>
        <authorList>
            <person name="Ercibengoa M."/>
            <person name="Bell M."/>
            <person name="Marimon J.M."/>
            <person name="Humrighouse B."/>
            <person name="Klenk H.P."/>
            <person name="Potter G."/>
            <person name="Perez-Trallero E."/>
        </authorList>
    </citation>
    <scope>NUCLEOTIDE SEQUENCE [LARGE SCALE GENOMIC DNA]</scope>
    <source>
        <strain evidence="2 3">X1655</strain>
    </source>
</reference>
<evidence type="ECO:0000313" key="3">
    <source>
        <dbReference type="Proteomes" id="UP000188836"/>
    </source>
</evidence>